<sequence>MLQALLYRTGKARPLFYRVEISRNLFEEASVTREWGAVGGTPRTITSCHTDLRAASQVADTYRQRALQRGYIRDTVPLHLAKQTPG</sequence>
<reference evidence="2 4" key="1">
    <citation type="submission" date="2014-01" db="EMBL/GenBank/DDBJ databases">
        <title>Sulfitobacter sp. H3 (MCCC 1A00686) Genome Sequencing.</title>
        <authorList>
            <person name="Lai Q."/>
            <person name="Hong Z."/>
        </authorList>
    </citation>
    <scope>NUCLEOTIDE SEQUENCE [LARGE SCALE GENOMIC DNA]</scope>
    <source>
        <strain evidence="2 4">H3</strain>
    </source>
</reference>
<comment type="caution">
    <text evidence="2">The sequence shown here is derived from an EMBL/GenBank/DDBJ whole genome shotgun (WGS) entry which is preliminary data.</text>
</comment>
<evidence type="ECO:0000313" key="2">
    <source>
        <dbReference type="EMBL" id="KEJ97368.1"/>
    </source>
</evidence>
<evidence type="ECO:0000313" key="3">
    <source>
        <dbReference type="EMBL" id="MBM2353415.1"/>
    </source>
</evidence>
<evidence type="ECO:0000259" key="1">
    <source>
        <dbReference type="Pfam" id="PF05406"/>
    </source>
</evidence>
<proteinExistence type="predicted"/>
<dbReference type="EMBL" id="JAMD01000002">
    <property type="protein sequence ID" value="KEJ97368.1"/>
    <property type="molecule type" value="Genomic_DNA"/>
</dbReference>
<dbReference type="InterPro" id="IPR036930">
    <property type="entry name" value="WGR_dom_sf"/>
</dbReference>
<dbReference type="GeneID" id="68871601"/>
<dbReference type="OrthoDB" id="5801306at2"/>
<dbReference type="Pfam" id="PF05406">
    <property type="entry name" value="WGR"/>
    <property type="match status" value="1"/>
</dbReference>
<dbReference type="InterPro" id="IPR049809">
    <property type="entry name" value="YehF/YfeS-like_WGR"/>
</dbReference>
<gene>
    <name evidence="3" type="ORF">JQX14_02610</name>
    <name evidence="2" type="ORF">SUH3_11380</name>
</gene>
<organism evidence="2 4">
    <name type="scientific">Pseudosulfitobacter pseudonitzschiae</name>
    <dbReference type="NCBI Taxonomy" id="1402135"/>
    <lineage>
        <taxon>Bacteria</taxon>
        <taxon>Pseudomonadati</taxon>
        <taxon>Pseudomonadota</taxon>
        <taxon>Alphaproteobacteria</taxon>
        <taxon>Rhodobacterales</taxon>
        <taxon>Roseobacteraceae</taxon>
        <taxon>Pseudosulfitobacter</taxon>
    </lineage>
</organism>
<protein>
    <submittedName>
        <fullName evidence="3">WGR domain-containing protein</fullName>
    </submittedName>
</protein>
<dbReference type="InterPro" id="IPR008893">
    <property type="entry name" value="WGR_domain"/>
</dbReference>
<feature type="domain" description="WGR" evidence="1">
    <location>
        <begin position="15"/>
        <end position="73"/>
    </location>
</feature>
<evidence type="ECO:0000313" key="4">
    <source>
        <dbReference type="Proteomes" id="UP000027746"/>
    </source>
</evidence>
<keyword evidence="4" id="KW-1185">Reference proteome</keyword>
<dbReference type="RefSeq" id="WP_051539397.1">
    <property type="nucleotide sequence ID" value="NZ_CP054599.1"/>
</dbReference>
<reference evidence="3" key="2">
    <citation type="submission" date="2021-01" db="EMBL/GenBank/DDBJ databases">
        <title>Diatom-associated Roseobacters Show Island Model of Population Structure.</title>
        <authorList>
            <person name="Qu L."/>
            <person name="Feng X."/>
            <person name="Chen Y."/>
            <person name="Li L."/>
            <person name="Wang X."/>
            <person name="Hu Z."/>
            <person name="Wang H."/>
            <person name="Luo H."/>
        </authorList>
    </citation>
    <scope>NUCLEOTIDE SEQUENCE</scope>
    <source>
        <strain evidence="3">SM26-45</strain>
    </source>
</reference>
<dbReference type="Proteomes" id="UP000027746">
    <property type="component" value="Unassembled WGS sequence"/>
</dbReference>
<dbReference type="SUPFAM" id="SSF142921">
    <property type="entry name" value="WGR domain-like"/>
    <property type="match status" value="1"/>
</dbReference>
<name>A0A073J419_9RHOB</name>
<accession>A0A073J419</accession>
<dbReference type="CDD" id="cd07996">
    <property type="entry name" value="WGR_MMR_like"/>
    <property type="match status" value="1"/>
</dbReference>
<dbReference type="Proteomes" id="UP000809337">
    <property type="component" value="Unassembled WGS sequence"/>
</dbReference>
<dbReference type="AlphaFoldDB" id="A0A073J419"/>
<dbReference type="EMBL" id="JAFBWN010000001">
    <property type="protein sequence ID" value="MBM2353415.1"/>
    <property type="molecule type" value="Genomic_DNA"/>
</dbReference>